<proteinExistence type="predicted"/>
<evidence type="ECO:0000256" key="1">
    <source>
        <dbReference type="SAM" id="Phobius"/>
    </source>
</evidence>
<evidence type="ECO:0000313" key="3">
    <source>
        <dbReference type="Proteomes" id="UP001412239"/>
    </source>
</evidence>
<evidence type="ECO:0000313" key="2">
    <source>
        <dbReference type="EMBL" id="CUS11356.1"/>
    </source>
</evidence>
<dbReference type="EMBL" id="LN891024">
    <property type="protein sequence ID" value="CUS11356.1"/>
    <property type="molecule type" value="Genomic_DNA"/>
</dbReference>
<organism evidence="2 3">
    <name type="scientific">Tuber aestivum</name>
    <name type="common">summer truffle</name>
    <dbReference type="NCBI Taxonomy" id="59557"/>
    <lineage>
        <taxon>Eukaryota</taxon>
        <taxon>Fungi</taxon>
        <taxon>Dikarya</taxon>
        <taxon>Ascomycota</taxon>
        <taxon>Pezizomycotina</taxon>
        <taxon>Pezizomycetes</taxon>
        <taxon>Pezizales</taxon>
        <taxon>Tuberaceae</taxon>
        <taxon>Tuber</taxon>
    </lineage>
</organism>
<reference evidence="2" key="1">
    <citation type="submission" date="2015-10" db="EMBL/GenBank/DDBJ databases">
        <authorList>
            <person name="Regsiter A."/>
            <person name="william w."/>
        </authorList>
    </citation>
    <scope>NUCLEOTIDE SEQUENCE</scope>
    <source>
        <strain evidence="2">Montdore</strain>
    </source>
</reference>
<dbReference type="Proteomes" id="UP001412239">
    <property type="component" value="Unassembled WGS sequence"/>
</dbReference>
<keyword evidence="3" id="KW-1185">Reference proteome</keyword>
<name>A0A292PUY8_9PEZI</name>
<keyword evidence="1" id="KW-0472">Membrane</keyword>
<feature type="transmembrane region" description="Helical" evidence="1">
    <location>
        <begin position="36"/>
        <end position="55"/>
    </location>
</feature>
<protein>
    <submittedName>
        <fullName evidence="2">Uncharacterized protein</fullName>
    </submittedName>
</protein>
<keyword evidence="1" id="KW-1133">Transmembrane helix</keyword>
<keyword evidence="1" id="KW-0812">Transmembrane</keyword>
<accession>A0A292PUY8</accession>
<sequence length="165" mass="17669">MSTTSRIPVEIMLSKFNKRDDWGNRGVDDGDGRSPVAIVGLVVAVLTLLVGIVSLRSSRFRRWVSHLLPSRFIKEALGITLQDPTSAVVTTMPDSSSIPTPEVQIPSPVFIYNDYSNAHLVEPHFCSFSYGQDGSAGGGCRVQQALEPLVPGRPGPVVAGKVPVG</sequence>
<gene>
    <name evidence="2" type="ORF">GSTUAT00004558001</name>
</gene>
<dbReference type="AlphaFoldDB" id="A0A292PUY8"/>